<evidence type="ECO:0000256" key="1">
    <source>
        <dbReference type="SAM" id="MobiDB-lite"/>
    </source>
</evidence>
<keyword evidence="3" id="KW-1185">Reference proteome</keyword>
<sequence>MRQDRELATNNSTQSLRIRNLELEASKFLDDNWCIAVGNMSKLRNAGHEAAAIEAMLPANRDPASTTQPNEALWRCADGDSRPHSEHDDDSEDNDEAKTTKPPRYRSLICRLAKKQNGRHTDLFLVAQQPPGTGGICLGYCPIEYDSKSPPYQQRVNEGIDTELVPRFEDMQLA</sequence>
<dbReference type="EMBL" id="CP099431">
    <property type="protein sequence ID" value="USW59634.1"/>
    <property type="molecule type" value="Genomic_DNA"/>
</dbReference>
<evidence type="ECO:0000313" key="2">
    <source>
        <dbReference type="EMBL" id="USW59634.1"/>
    </source>
</evidence>
<feature type="compositionally biased region" description="Basic and acidic residues" evidence="1">
    <location>
        <begin position="77"/>
        <end position="87"/>
    </location>
</feature>
<accession>A0A9Q9B270</accession>
<evidence type="ECO:0000313" key="3">
    <source>
        <dbReference type="Proteomes" id="UP001056384"/>
    </source>
</evidence>
<dbReference type="Proteomes" id="UP001056384">
    <property type="component" value="Chromosome 14"/>
</dbReference>
<organism evidence="2 3">
    <name type="scientific">Septoria linicola</name>
    <dbReference type="NCBI Taxonomy" id="215465"/>
    <lineage>
        <taxon>Eukaryota</taxon>
        <taxon>Fungi</taxon>
        <taxon>Dikarya</taxon>
        <taxon>Ascomycota</taxon>
        <taxon>Pezizomycotina</taxon>
        <taxon>Dothideomycetes</taxon>
        <taxon>Dothideomycetidae</taxon>
        <taxon>Mycosphaerellales</taxon>
        <taxon>Mycosphaerellaceae</taxon>
        <taxon>Septoria</taxon>
    </lineage>
</organism>
<feature type="region of interest" description="Disordered" evidence="1">
    <location>
        <begin position="61"/>
        <end position="103"/>
    </location>
</feature>
<dbReference type="AlphaFoldDB" id="A0A9Q9B270"/>
<name>A0A9Q9B270_9PEZI</name>
<gene>
    <name evidence="2" type="ORF">Slin15195_G129530</name>
</gene>
<protein>
    <submittedName>
        <fullName evidence="2">Uncharacterized protein</fullName>
    </submittedName>
</protein>
<reference evidence="2" key="1">
    <citation type="submission" date="2022-06" db="EMBL/GenBank/DDBJ databases">
        <title>Complete genome sequences of two strains of the flax pathogen Septoria linicola.</title>
        <authorList>
            <person name="Lapalu N."/>
            <person name="Simon A."/>
            <person name="Demenou B."/>
            <person name="Paumier D."/>
            <person name="Guillot M.-P."/>
            <person name="Gout L."/>
            <person name="Valade R."/>
        </authorList>
    </citation>
    <scope>NUCLEOTIDE SEQUENCE</scope>
    <source>
        <strain evidence="2">SE15195</strain>
    </source>
</reference>
<proteinExistence type="predicted"/>